<accession>A0A1H9V2R9</accession>
<proteinExistence type="predicted"/>
<dbReference type="EMBL" id="FOGU01000006">
    <property type="protein sequence ID" value="SES15603.1"/>
    <property type="molecule type" value="Genomic_DNA"/>
</dbReference>
<dbReference type="Proteomes" id="UP000198885">
    <property type="component" value="Unassembled WGS sequence"/>
</dbReference>
<dbReference type="STRING" id="641238.SAMN04490244_106178"/>
<dbReference type="AlphaFoldDB" id="A0A1H9V2R9"/>
<sequence length="337" mass="38672">MADTPRTDRPTRFNVMVVGQSGRIGYEAALFAASLRHSDPDFAGRLIVAEPQPGPLWQDDPRIADSDLRALLEAELGAEIVPFRSDHFGQSYPYGNKIDGLKALPPDEPFVFFDSDTLITGPLSRVPFDFSRPSASLRREGTWPRIELYGPGYTRIWRSLYDRFGLDFESSLDLSQPDEYWRRYLYFNAGWFFHSDPATFGERFTEYATAIRDDPPDELACQSLDPWLDQVALPLVIHALGGGRQTLPEGLLDGSVSCHYRLLPLLYARESDAVVDLVERITAPNRIKKVLKRHDPIRRMVLQHRGAKVRALFDQSDLPRKEEQIRNRIKRRNLWMR</sequence>
<protein>
    <submittedName>
        <fullName evidence="1">Uncharacterized protein</fullName>
    </submittedName>
</protein>
<dbReference type="OrthoDB" id="7684392at2"/>
<organism evidence="1 2">
    <name type="scientific">Tranquillimonas rosea</name>
    <dbReference type="NCBI Taxonomy" id="641238"/>
    <lineage>
        <taxon>Bacteria</taxon>
        <taxon>Pseudomonadati</taxon>
        <taxon>Pseudomonadota</taxon>
        <taxon>Alphaproteobacteria</taxon>
        <taxon>Rhodobacterales</taxon>
        <taxon>Roseobacteraceae</taxon>
        <taxon>Tranquillimonas</taxon>
    </lineage>
</organism>
<keyword evidence="2" id="KW-1185">Reference proteome</keyword>
<reference evidence="1 2" key="1">
    <citation type="submission" date="2016-10" db="EMBL/GenBank/DDBJ databases">
        <authorList>
            <person name="de Groot N.N."/>
        </authorList>
    </citation>
    <scope>NUCLEOTIDE SEQUENCE [LARGE SCALE GENOMIC DNA]</scope>
    <source>
        <strain evidence="1 2">DSM 23042</strain>
    </source>
</reference>
<evidence type="ECO:0000313" key="1">
    <source>
        <dbReference type="EMBL" id="SES15603.1"/>
    </source>
</evidence>
<gene>
    <name evidence="1" type="ORF">SAMN04490244_106178</name>
</gene>
<dbReference type="RefSeq" id="WP_092693836.1">
    <property type="nucleotide sequence ID" value="NZ_FOGU01000006.1"/>
</dbReference>
<evidence type="ECO:0000313" key="2">
    <source>
        <dbReference type="Proteomes" id="UP000198885"/>
    </source>
</evidence>
<name>A0A1H9V2R9_9RHOB</name>